<dbReference type="Proteomes" id="UP000027138">
    <property type="component" value="Unassembled WGS sequence"/>
</dbReference>
<name>A0A067LKG4_JATCU</name>
<gene>
    <name evidence="2" type="ORF">JCGZ_01309</name>
</gene>
<feature type="compositionally biased region" description="Low complexity" evidence="1">
    <location>
        <begin position="185"/>
        <end position="200"/>
    </location>
</feature>
<sequence>MANRSNPHLTGPPIVFPFSLFFSIPTGGNPVVYPYHIIRCTRGANLHTANGLVDRPHKPMREKEIILSVRASPECLQPITRSPPPAAVHGGRKIVPLLDLSGAYTPRLENSPEIRIHVSFVHLVSRSVGIKLDSRSTTAFNGTSAIRAPSLKLIEGKYFQGPITPLELRSRERRLEIQSVAQGESSTTSCSSCGGRNCSPSREEEAVERAEEEEEEERKKKKRN</sequence>
<protein>
    <submittedName>
        <fullName evidence="2">Uncharacterized protein</fullName>
    </submittedName>
</protein>
<reference evidence="2 3" key="1">
    <citation type="journal article" date="2014" name="PLoS ONE">
        <title>Global Analysis of Gene Expression Profiles in Physic Nut (Jatropha curcas L.) Seedlings Exposed to Salt Stress.</title>
        <authorList>
            <person name="Zhang L."/>
            <person name="Zhang C."/>
            <person name="Wu P."/>
            <person name="Chen Y."/>
            <person name="Li M."/>
            <person name="Jiang H."/>
            <person name="Wu G."/>
        </authorList>
    </citation>
    <scope>NUCLEOTIDE SEQUENCE [LARGE SCALE GENOMIC DNA]</scope>
    <source>
        <strain evidence="3">cv. GZQX0401</strain>
        <tissue evidence="2">Young leaves</tissue>
    </source>
</reference>
<keyword evidence="3" id="KW-1185">Reference proteome</keyword>
<organism evidence="2 3">
    <name type="scientific">Jatropha curcas</name>
    <name type="common">Barbados nut</name>
    <dbReference type="NCBI Taxonomy" id="180498"/>
    <lineage>
        <taxon>Eukaryota</taxon>
        <taxon>Viridiplantae</taxon>
        <taxon>Streptophyta</taxon>
        <taxon>Embryophyta</taxon>
        <taxon>Tracheophyta</taxon>
        <taxon>Spermatophyta</taxon>
        <taxon>Magnoliopsida</taxon>
        <taxon>eudicotyledons</taxon>
        <taxon>Gunneridae</taxon>
        <taxon>Pentapetalae</taxon>
        <taxon>rosids</taxon>
        <taxon>fabids</taxon>
        <taxon>Malpighiales</taxon>
        <taxon>Euphorbiaceae</taxon>
        <taxon>Crotonoideae</taxon>
        <taxon>Jatropheae</taxon>
        <taxon>Jatropha</taxon>
    </lineage>
</organism>
<dbReference type="AlphaFoldDB" id="A0A067LKG4"/>
<accession>A0A067LKG4</accession>
<proteinExistence type="predicted"/>
<evidence type="ECO:0000313" key="3">
    <source>
        <dbReference type="Proteomes" id="UP000027138"/>
    </source>
</evidence>
<dbReference type="EMBL" id="KK914240">
    <property type="protein sequence ID" value="KDP44809.1"/>
    <property type="molecule type" value="Genomic_DNA"/>
</dbReference>
<feature type="region of interest" description="Disordered" evidence="1">
    <location>
        <begin position="179"/>
        <end position="224"/>
    </location>
</feature>
<evidence type="ECO:0000313" key="2">
    <source>
        <dbReference type="EMBL" id="KDP44809.1"/>
    </source>
</evidence>
<evidence type="ECO:0000256" key="1">
    <source>
        <dbReference type="SAM" id="MobiDB-lite"/>
    </source>
</evidence>